<organism evidence="1 2">
    <name type="scientific">Portunus trituberculatus</name>
    <name type="common">Swimming crab</name>
    <name type="synonym">Neptunus trituberculatus</name>
    <dbReference type="NCBI Taxonomy" id="210409"/>
    <lineage>
        <taxon>Eukaryota</taxon>
        <taxon>Metazoa</taxon>
        <taxon>Ecdysozoa</taxon>
        <taxon>Arthropoda</taxon>
        <taxon>Crustacea</taxon>
        <taxon>Multicrustacea</taxon>
        <taxon>Malacostraca</taxon>
        <taxon>Eumalacostraca</taxon>
        <taxon>Eucarida</taxon>
        <taxon>Decapoda</taxon>
        <taxon>Pleocyemata</taxon>
        <taxon>Brachyura</taxon>
        <taxon>Eubrachyura</taxon>
        <taxon>Portunoidea</taxon>
        <taxon>Portunidae</taxon>
        <taxon>Portuninae</taxon>
        <taxon>Portunus</taxon>
    </lineage>
</organism>
<evidence type="ECO:0000313" key="2">
    <source>
        <dbReference type="Proteomes" id="UP000324222"/>
    </source>
</evidence>
<gene>
    <name evidence="1" type="ORF">E2C01_090508</name>
</gene>
<dbReference type="AlphaFoldDB" id="A0A5B7JSL7"/>
<name>A0A5B7JSL7_PORTR</name>
<sequence>MYPAAGKVFAAVPSWTHPHGLPWYFRTSRE</sequence>
<accession>A0A5B7JSL7</accession>
<dbReference type="EMBL" id="VSRR010101709">
    <property type="protein sequence ID" value="MPC95304.1"/>
    <property type="molecule type" value="Genomic_DNA"/>
</dbReference>
<proteinExistence type="predicted"/>
<comment type="caution">
    <text evidence="1">The sequence shown here is derived from an EMBL/GenBank/DDBJ whole genome shotgun (WGS) entry which is preliminary data.</text>
</comment>
<evidence type="ECO:0000313" key="1">
    <source>
        <dbReference type="EMBL" id="MPC95304.1"/>
    </source>
</evidence>
<dbReference type="Proteomes" id="UP000324222">
    <property type="component" value="Unassembled WGS sequence"/>
</dbReference>
<keyword evidence="2" id="KW-1185">Reference proteome</keyword>
<protein>
    <submittedName>
        <fullName evidence="1">Uncharacterized protein</fullName>
    </submittedName>
</protein>
<reference evidence="1 2" key="1">
    <citation type="submission" date="2019-05" db="EMBL/GenBank/DDBJ databases">
        <title>Another draft genome of Portunus trituberculatus and its Hox gene families provides insights of decapod evolution.</title>
        <authorList>
            <person name="Jeong J.-H."/>
            <person name="Song I."/>
            <person name="Kim S."/>
            <person name="Choi T."/>
            <person name="Kim D."/>
            <person name="Ryu S."/>
            <person name="Kim W."/>
        </authorList>
    </citation>
    <scope>NUCLEOTIDE SEQUENCE [LARGE SCALE GENOMIC DNA]</scope>
    <source>
        <tissue evidence="1">Muscle</tissue>
    </source>
</reference>